<keyword evidence="4" id="KW-1185">Reference proteome</keyword>
<dbReference type="Pfam" id="PF13472">
    <property type="entry name" value="Lipase_GDSL_2"/>
    <property type="match status" value="1"/>
</dbReference>
<proteinExistence type="predicted"/>
<evidence type="ECO:0000313" key="4">
    <source>
        <dbReference type="Proteomes" id="UP000077248"/>
    </source>
</evidence>
<dbReference type="AlphaFoldDB" id="A0A177DBR9"/>
<dbReference type="OMA" id="RTHLNPW"/>
<dbReference type="EMBL" id="KV441489">
    <property type="protein sequence ID" value="OAG16562.1"/>
    <property type="molecule type" value="Genomic_DNA"/>
</dbReference>
<name>A0A177DBR9_ALTAL</name>
<feature type="chain" id="PRO_5008059228" evidence="1">
    <location>
        <begin position="21"/>
        <end position="254"/>
    </location>
</feature>
<dbReference type="SUPFAM" id="SSF52266">
    <property type="entry name" value="SGNH hydrolase"/>
    <property type="match status" value="1"/>
</dbReference>
<dbReference type="CDD" id="cd01821">
    <property type="entry name" value="Rhamnogalacturan_acetylesterase_like"/>
    <property type="match status" value="1"/>
</dbReference>
<dbReference type="InterPro" id="IPR037459">
    <property type="entry name" value="RhgT-like"/>
</dbReference>
<dbReference type="PANTHER" id="PTHR43695">
    <property type="entry name" value="PUTATIVE (AFU_ORTHOLOGUE AFUA_2G17250)-RELATED"/>
    <property type="match status" value="1"/>
</dbReference>
<dbReference type="Gene3D" id="3.40.50.1110">
    <property type="entry name" value="SGNH hydrolase"/>
    <property type="match status" value="1"/>
</dbReference>
<sequence length="254" mass="27350">MRVTPFSLLPLALAAPAVISRQAEKPVYWLLAGDSTTATNGGWGDEFLSKTVAAGSSGHNYGHSGATTRSFRAGGDWASVTKDIGTYKEDYNVYVTIQFGHNDQKPTSGVSLTDYRNNLATFASEVEKAGATPILVTPLTRRTFNTTTKRVIENLSNETATTLDVAQSNDLHVIDLNKASTAYVNAIGQKGADTYNWGENGTTGTDRTHLNPWGEVVFARMVSDLLVAKYEDEFGAYTVANETLSGLIRDGKVA</sequence>
<dbReference type="InterPro" id="IPR013830">
    <property type="entry name" value="SGNH_hydro"/>
</dbReference>
<protein>
    <submittedName>
        <fullName evidence="3">Esterase</fullName>
    </submittedName>
</protein>
<dbReference type="KEGG" id="aalt:CC77DRAFT_997045"/>
<dbReference type="InterPro" id="IPR036514">
    <property type="entry name" value="SGNH_hydro_sf"/>
</dbReference>
<gene>
    <name evidence="3" type="ORF">CC77DRAFT_997045</name>
</gene>
<evidence type="ECO:0000256" key="1">
    <source>
        <dbReference type="SAM" id="SignalP"/>
    </source>
</evidence>
<feature type="signal peptide" evidence="1">
    <location>
        <begin position="1"/>
        <end position="20"/>
    </location>
</feature>
<keyword evidence="1" id="KW-0732">Signal</keyword>
<dbReference type="RefSeq" id="XP_018381983.1">
    <property type="nucleotide sequence ID" value="XM_018536500.1"/>
</dbReference>
<dbReference type="VEuPathDB" id="FungiDB:CC77DRAFT_997045"/>
<accession>A0A177DBR9</accession>
<dbReference type="STRING" id="5599.A0A177DBR9"/>
<feature type="domain" description="SGNH hydrolase-type esterase" evidence="2">
    <location>
        <begin position="33"/>
        <end position="214"/>
    </location>
</feature>
<dbReference type="GeneID" id="29122094"/>
<dbReference type="PANTHER" id="PTHR43695:SF2">
    <property type="entry name" value="PUTATIVE (AFU_ORTHOLOGUE AFUA_2G17250)-RELATED"/>
    <property type="match status" value="1"/>
</dbReference>
<evidence type="ECO:0000259" key="2">
    <source>
        <dbReference type="Pfam" id="PF13472"/>
    </source>
</evidence>
<reference evidence="3 4" key="1">
    <citation type="submission" date="2016-05" db="EMBL/GenBank/DDBJ databases">
        <title>Comparative analysis of secretome profiles of manganese(II)-oxidizing ascomycete fungi.</title>
        <authorList>
            <consortium name="DOE Joint Genome Institute"/>
            <person name="Zeiner C.A."/>
            <person name="Purvine S.O."/>
            <person name="Zink E.M."/>
            <person name="Wu S."/>
            <person name="Pasa-Tolic L."/>
            <person name="Chaput D.L."/>
            <person name="Haridas S."/>
            <person name="Grigoriev I.V."/>
            <person name="Santelli C.M."/>
            <person name="Hansel C.M."/>
        </authorList>
    </citation>
    <scope>NUCLEOTIDE SEQUENCE [LARGE SCALE GENOMIC DNA]</scope>
    <source>
        <strain evidence="3 4">SRC1lrK2f</strain>
    </source>
</reference>
<evidence type="ECO:0000313" key="3">
    <source>
        <dbReference type="EMBL" id="OAG16562.1"/>
    </source>
</evidence>
<organism evidence="3 4">
    <name type="scientific">Alternaria alternata</name>
    <name type="common">Alternaria rot fungus</name>
    <name type="synonym">Torula alternata</name>
    <dbReference type="NCBI Taxonomy" id="5599"/>
    <lineage>
        <taxon>Eukaryota</taxon>
        <taxon>Fungi</taxon>
        <taxon>Dikarya</taxon>
        <taxon>Ascomycota</taxon>
        <taxon>Pezizomycotina</taxon>
        <taxon>Dothideomycetes</taxon>
        <taxon>Pleosporomycetidae</taxon>
        <taxon>Pleosporales</taxon>
        <taxon>Pleosporineae</taxon>
        <taxon>Pleosporaceae</taxon>
        <taxon>Alternaria</taxon>
        <taxon>Alternaria sect. Alternaria</taxon>
        <taxon>Alternaria alternata complex</taxon>
    </lineage>
</organism>
<dbReference type="Proteomes" id="UP000077248">
    <property type="component" value="Unassembled WGS sequence"/>
</dbReference>
<dbReference type="GO" id="GO:0016787">
    <property type="term" value="F:hydrolase activity"/>
    <property type="evidence" value="ECO:0007669"/>
    <property type="project" value="InterPro"/>
</dbReference>